<keyword evidence="1" id="KW-0732">Signal</keyword>
<dbReference type="KEGG" id="ckh:LVJ77_02495"/>
<organism evidence="2 3">
    <name type="scientific">Conchiformibius kuhniae</name>
    <dbReference type="NCBI Taxonomy" id="211502"/>
    <lineage>
        <taxon>Bacteria</taxon>
        <taxon>Pseudomonadati</taxon>
        <taxon>Pseudomonadota</taxon>
        <taxon>Betaproteobacteria</taxon>
        <taxon>Neisseriales</taxon>
        <taxon>Neisseriaceae</taxon>
        <taxon>Conchiformibius</taxon>
    </lineage>
</organism>
<evidence type="ECO:0000313" key="3">
    <source>
        <dbReference type="Proteomes" id="UP000831534"/>
    </source>
</evidence>
<dbReference type="Proteomes" id="UP000831534">
    <property type="component" value="Chromosome"/>
</dbReference>
<dbReference type="RefSeq" id="WP_027008761.1">
    <property type="nucleotide sequence ID" value="NZ_CP091521.1"/>
</dbReference>
<keyword evidence="3" id="KW-1185">Reference proteome</keyword>
<dbReference type="AlphaFoldDB" id="A0A8T9MY76"/>
<dbReference type="EMBL" id="CP091521">
    <property type="protein sequence ID" value="UOP05152.1"/>
    <property type="molecule type" value="Genomic_DNA"/>
</dbReference>
<protein>
    <recommendedName>
        <fullName evidence="4">Lipoprotein</fullName>
    </recommendedName>
</protein>
<reference evidence="2" key="2">
    <citation type="submission" date="2024-09" db="EMBL/GenBank/DDBJ databases">
        <authorList>
            <person name="Veyrier F.J."/>
        </authorList>
    </citation>
    <scope>NUCLEOTIDE SEQUENCE</scope>
    <source>
        <strain evidence="2">17694</strain>
    </source>
</reference>
<name>A0A8T9MY76_9NEIS</name>
<feature type="signal peptide" evidence="1">
    <location>
        <begin position="1"/>
        <end position="20"/>
    </location>
</feature>
<dbReference type="PROSITE" id="PS51257">
    <property type="entry name" value="PROKAR_LIPOPROTEIN"/>
    <property type="match status" value="1"/>
</dbReference>
<evidence type="ECO:0000256" key="1">
    <source>
        <dbReference type="SAM" id="SignalP"/>
    </source>
</evidence>
<proteinExistence type="predicted"/>
<sequence>MNHKNLLMLIAATATLWLGACGDTAEAEAPKRAKKTAAKPVVRRNLLEDTDTLRRAQTTLPQQAQFQGKPVYVFEKIDFFDGTRPRIELQAQDPLRPNKLLLFRYENGQWQFVDDEDELNSKKPSRHLTLLEHIPFTDVPLVAKMWRQHAAQTRAVVQEPYHIAHVLLPKTQKRFWHTAELEAHGAQYYLSINPDFSIFEFKKL</sequence>
<feature type="chain" id="PRO_5035743324" description="Lipoprotein" evidence="1">
    <location>
        <begin position="21"/>
        <end position="204"/>
    </location>
</feature>
<gene>
    <name evidence="2" type="ORF">LVJ77_02495</name>
</gene>
<evidence type="ECO:0008006" key="4">
    <source>
        <dbReference type="Google" id="ProtNLM"/>
    </source>
</evidence>
<evidence type="ECO:0000313" key="2">
    <source>
        <dbReference type="EMBL" id="UOP05152.1"/>
    </source>
</evidence>
<accession>A0A8T9MY76</accession>
<reference evidence="2" key="1">
    <citation type="journal article" date="2022" name="Res Sq">
        <title>Evolution of multicellular longitudinally dividing oral cavity symbionts (Neisseriaceae).</title>
        <authorList>
            <person name="Nyongesa S."/>
            <person name="Weber P."/>
            <person name="Bernet E."/>
            <person name="Pullido F."/>
            <person name="Nieckarz M."/>
            <person name="Delaby M."/>
            <person name="Nieves C."/>
            <person name="Viehboeck T."/>
            <person name="Krause N."/>
            <person name="Rivera-Millot A."/>
            <person name="Nakamura A."/>
            <person name="Vischer N."/>
            <person name="VanNieuwenhze M."/>
            <person name="Brun Y."/>
            <person name="Cava F."/>
            <person name="Bulgheresi S."/>
            <person name="Veyrier F."/>
        </authorList>
    </citation>
    <scope>NUCLEOTIDE SEQUENCE</scope>
    <source>
        <strain evidence="2">17694</strain>
    </source>
</reference>